<dbReference type="InterPro" id="IPR000253">
    <property type="entry name" value="FHA_dom"/>
</dbReference>
<name>A0ABV6YSV9_UNCC1</name>
<evidence type="ECO:0000313" key="4">
    <source>
        <dbReference type="Proteomes" id="UP001594351"/>
    </source>
</evidence>
<accession>A0ABV6YSV9</accession>
<evidence type="ECO:0000259" key="2">
    <source>
        <dbReference type="PROSITE" id="PS50006"/>
    </source>
</evidence>
<feature type="transmembrane region" description="Helical" evidence="1">
    <location>
        <begin position="115"/>
        <end position="143"/>
    </location>
</feature>
<dbReference type="InterPro" id="IPR008984">
    <property type="entry name" value="SMAD_FHA_dom_sf"/>
</dbReference>
<dbReference type="PROSITE" id="PS50006">
    <property type="entry name" value="FHA_DOMAIN"/>
    <property type="match status" value="1"/>
</dbReference>
<gene>
    <name evidence="3" type="ORF">ACFL27_03620</name>
</gene>
<protein>
    <submittedName>
        <fullName evidence="3">FHA domain-containing protein</fullName>
    </submittedName>
</protein>
<keyword evidence="4" id="KW-1185">Reference proteome</keyword>
<dbReference type="EMBL" id="JBHPBY010000029">
    <property type="protein sequence ID" value="MFC1849278.1"/>
    <property type="molecule type" value="Genomic_DNA"/>
</dbReference>
<feature type="transmembrane region" description="Helical" evidence="1">
    <location>
        <begin position="196"/>
        <end position="215"/>
    </location>
</feature>
<evidence type="ECO:0000313" key="3">
    <source>
        <dbReference type="EMBL" id="MFC1849278.1"/>
    </source>
</evidence>
<feature type="transmembrane region" description="Helical" evidence="1">
    <location>
        <begin position="84"/>
        <end position="103"/>
    </location>
</feature>
<feature type="transmembrane region" description="Helical" evidence="1">
    <location>
        <begin position="46"/>
        <end position="64"/>
    </location>
</feature>
<keyword evidence="1" id="KW-0472">Membrane</keyword>
<dbReference type="Proteomes" id="UP001594351">
    <property type="component" value="Unassembled WGS sequence"/>
</dbReference>
<comment type="caution">
    <text evidence="3">The sequence shown here is derived from an EMBL/GenBank/DDBJ whole genome shotgun (WGS) entry which is preliminary data.</text>
</comment>
<feature type="domain" description="FHA" evidence="2">
    <location>
        <begin position="279"/>
        <end position="329"/>
    </location>
</feature>
<keyword evidence="1" id="KW-1133">Transmembrane helix</keyword>
<feature type="transmembrane region" description="Helical" evidence="1">
    <location>
        <begin position="235"/>
        <end position="254"/>
    </location>
</feature>
<dbReference type="Gene3D" id="2.60.200.20">
    <property type="match status" value="1"/>
</dbReference>
<dbReference type="Pfam" id="PF00498">
    <property type="entry name" value="FHA"/>
    <property type="match status" value="1"/>
</dbReference>
<evidence type="ECO:0000256" key="1">
    <source>
        <dbReference type="SAM" id="Phobius"/>
    </source>
</evidence>
<dbReference type="CDD" id="cd00060">
    <property type="entry name" value="FHA"/>
    <property type="match status" value="1"/>
</dbReference>
<keyword evidence="1" id="KW-0812">Transmembrane</keyword>
<reference evidence="3 4" key="1">
    <citation type="submission" date="2024-09" db="EMBL/GenBank/DDBJ databases">
        <title>Laminarin stimulates single cell rates of sulfate reduction while oxygen inhibits transcriptomic activity in coastal marine sediment.</title>
        <authorList>
            <person name="Lindsay M."/>
            <person name="Orcutt B."/>
            <person name="Emerson D."/>
            <person name="Stepanauskas R."/>
            <person name="D'Angelo T."/>
        </authorList>
    </citation>
    <scope>NUCLEOTIDE SEQUENCE [LARGE SCALE GENOMIC DNA]</scope>
    <source>
        <strain evidence="3">SAG AM-311-K15</strain>
    </source>
</reference>
<dbReference type="SUPFAM" id="SSF49879">
    <property type="entry name" value="SMAD/FHA domain"/>
    <property type="match status" value="1"/>
</dbReference>
<proteinExistence type="predicted"/>
<sequence>MVDIKISADELNDPAIDEIINLEKSLQRNEGQFVDDIPTPLYLNPVFYYAVASFLGAFLVWAISEPFYSDQDDHGIAFISDYLLFGPVAGMIGLAIGLTYGITNRNYRKMYYCSVVGVGVGLGASLLTTFLAEFLFGVTSAMAAYLAHDTVPVPGDDFPFKGVAFFILMCGRGMAWSLVSVGAGLGLGIALKSKKLILNGIAGGMVGGLLGGLLFDPICRFISESSDEAALSRGIGIAAIGILVGFFIGVFENVSKDSWFLMLKGPLTGKQFVLYKSPMDIGSAPKCDIYLFKDPLIDPKHVQVLKSGSKYLIHDQDSEHGTFVNGNKINKYILQEGDVVTIGETVLKYHERERR</sequence>
<organism evidence="3 4">
    <name type="scientific">candidate division CSSED10-310 bacterium</name>
    <dbReference type="NCBI Taxonomy" id="2855610"/>
    <lineage>
        <taxon>Bacteria</taxon>
        <taxon>Bacteria division CSSED10-310</taxon>
    </lineage>
</organism>
<feature type="transmembrane region" description="Helical" evidence="1">
    <location>
        <begin position="163"/>
        <end position="189"/>
    </location>
</feature>